<dbReference type="RefSeq" id="WP_014128796.1">
    <property type="nucleotide sequence ID" value="NC_016077.1"/>
</dbReference>
<evidence type="ECO:0000256" key="1">
    <source>
        <dbReference type="SAM" id="SignalP"/>
    </source>
</evidence>
<gene>
    <name evidence="3" type="ordered locus">Acin_1744</name>
</gene>
<dbReference type="PATRIC" id="fig|568816.4.peg.1692"/>
<feature type="signal peptide" evidence="1">
    <location>
        <begin position="1"/>
        <end position="20"/>
    </location>
</feature>
<dbReference type="AlphaFoldDB" id="G4Q3G0"/>
<evidence type="ECO:0000313" key="3">
    <source>
        <dbReference type="EMBL" id="AEQ22956.1"/>
    </source>
</evidence>
<sequence length="387" mass="41963">MKVKKMAAAALVLSSVMALGAVGYAAPAADSVKDIKNNGITFYGGANLVEIPLKDIKSPNKNPFGLVYQGAITKNENGKVNIHPVRYTLNGNTIAANIYTPAGYDKTSGKKYPAIVVAHPNGGVKEQVAGLYAQKLAEEGYITITADASFQGASGGTPHMLDNPAFRTEDIHGMVDVIASYPGVDDSRIGALGICGGGGYTLKATQTDKRVKAVATLSMFNFGIVRRNGFLNSGRDTIQKRLLESSQQRAAEAKGAAIKRTAGMETQDIPEEELKKMPTLYSEGYIYYGKTHRHPNSTFQYTVRSNLDLFTFDEADNMDLINQPLLMIAGDKADTLYMTQDAFKKATGTNNKELYLVKGATHIQTYWVPKYVNEIEGKLASFYKGNL</sequence>
<dbReference type="GO" id="GO:0016787">
    <property type="term" value="F:hydrolase activity"/>
    <property type="evidence" value="ECO:0007669"/>
    <property type="project" value="InterPro"/>
</dbReference>
<dbReference type="InParanoid" id="G4Q3G0"/>
<dbReference type="Gene3D" id="1.10.10.800">
    <property type="match status" value="1"/>
</dbReference>
<dbReference type="InterPro" id="IPR051411">
    <property type="entry name" value="Polyketide_trans_af380"/>
</dbReference>
<dbReference type="InterPro" id="IPR029058">
    <property type="entry name" value="AB_hydrolase_fold"/>
</dbReference>
<dbReference type="PANTHER" id="PTHR47751:SF1">
    <property type="entry name" value="SUPERFAMILY HYDROLASE, PUTATIVE (AFU_ORTHOLOGUE AFUA_2G16580)-RELATED"/>
    <property type="match status" value="1"/>
</dbReference>
<dbReference type="Gene3D" id="3.40.50.1820">
    <property type="entry name" value="alpha/beta hydrolase"/>
    <property type="match status" value="1"/>
</dbReference>
<name>G4Q3G0_ACIIR</name>
<dbReference type="Proteomes" id="UP000007093">
    <property type="component" value="Chromosome"/>
</dbReference>
<protein>
    <recommendedName>
        <fullName evidence="2">Xaa-Pro dipeptidyl-peptidase-like domain-containing protein</fullName>
    </recommendedName>
</protein>
<dbReference type="Pfam" id="PF02129">
    <property type="entry name" value="Peptidase_S15"/>
    <property type="match status" value="1"/>
</dbReference>
<dbReference type="EMBL" id="CP003058">
    <property type="protein sequence ID" value="AEQ22956.1"/>
    <property type="molecule type" value="Genomic_DNA"/>
</dbReference>
<evidence type="ECO:0000313" key="4">
    <source>
        <dbReference type="Proteomes" id="UP000007093"/>
    </source>
</evidence>
<accession>G4Q3G0</accession>
<dbReference type="InterPro" id="IPR000383">
    <property type="entry name" value="Xaa-Pro-like_dom"/>
</dbReference>
<keyword evidence="4" id="KW-1185">Reference proteome</keyword>
<feature type="chain" id="PRO_5039271146" description="Xaa-Pro dipeptidyl-peptidase-like domain-containing protein" evidence="1">
    <location>
        <begin position="21"/>
        <end position="387"/>
    </location>
</feature>
<dbReference type="SUPFAM" id="SSF53474">
    <property type="entry name" value="alpha/beta-Hydrolases"/>
    <property type="match status" value="1"/>
</dbReference>
<dbReference type="HOGENOM" id="CLU_048587_0_0_9"/>
<dbReference type="KEGG" id="ain:Acin_1744"/>
<evidence type="ECO:0000259" key="2">
    <source>
        <dbReference type="Pfam" id="PF02129"/>
    </source>
</evidence>
<dbReference type="STRING" id="568816.Acin_1744"/>
<proteinExistence type="predicted"/>
<organism evidence="3 4">
    <name type="scientific">Acidaminococcus intestini (strain RyC-MR95)</name>
    <dbReference type="NCBI Taxonomy" id="568816"/>
    <lineage>
        <taxon>Bacteria</taxon>
        <taxon>Bacillati</taxon>
        <taxon>Bacillota</taxon>
        <taxon>Negativicutes</taxon>
        <taxon>Acidaminococcales</taxon>
        <taxon>Acidaminococcaceae</taxon>
        <taxon>Acidaminococcus</taxon>
    </lineage>
</organism>
<feature type="domain" description="Xaa-Pro dipeptidyl-peptidase-like" evidence="2">
    <location>
        <begin position="91"/>
        <end position="304"/>
    </location>
</feature>
<dbReference type="PANTHER" id="PTHR47751">
    <property type="entry name" value="SUPERFAMILY HYDROLASE, PUTATIVE (AFU_ORTHOLOGUE AFUA_2G16580)-RELATED"/>
    <property type="match status" value="1"/>
</dbReference>
<dbReference type="eggNOG" id="COG1073">
    <property type="taxonomic scope" value="Bacteria"/>
</dbReference>
<reference evidence="3 4" key="1">
    <citation type="journal article" date="2011" name="J. Bacteriol.">
        <title>Complete genome sequence of Acidaminococcus intestini RYC-MR95, a Gram-negative bacterium from the phylum Firmicutes.</title>
        <authorList>
            <person name="D'Auria G."/>
            <person name="Galan J.C."/>
            <person name="Rodriguez-Alcayna M."/>
            <person name="Moya A."/>
            <person name="Baquero F."/>
            <person name="Latorre A."/>
        </authorList>
    </citation>
    <scope>NUCLEOTIDE SEQUENCE [LARGE SCALE GENOMIC DNA]</scope>
    <source>
        <strain evidence="3 4">RyC-MR95</strain>
    </source>
</reference>
<dbReference type="GeneID" id="92879035"/>
<keyword evidence="1" id="KW-0732">Signal</keyword>